<evidence type="ECO:0000313" key="6">
    <source>
        <dbReference type="EMBL" id="WXB02652.1"/>
    </source>
</evidence>
<dbReference type="CDD" id="cd16025">
    <property type="entry name" value="PAS_like"/>
    <property type="match status" value="1"/>
</dbReference>
<dbReference type="InterPro" id="IPR024607">
    <property type="entry name" value="Sulfatase_CS"/>
</dbReference>
<dbReference type="Gene3D" id="3.40.720.10">
    <property type="entry name" value="Alkaline Phosphatase, subunit A"/>
    <property type="match status" value="1"/>
</dbReference>
<dbReference type="PANTHER" id="PTHR42693">
    <property type="entry name" value="ARYLSULFATASE FAMILY MEMBER"/>
    <property type="match status" value="1"/>
</dbReference>
<accession>A0ABZ2L227</accession>
<keyword evidence="4" id="KW-0106">Calcium</keyword>
<feature type="domain" description="Sulfatase N-terminal" evidence="5">
    <location>
        <begin position="2"/>
        <end position="399"/>
    </location>
</feature>
<evidence type="ECO:0000256" key="1">
    <source>
        <dbReference type="ARBA" id="ARBA00008779"/>
    </source>
</evidence>
<dbReference type="Pfam" id="PF00884">
    <property type="entry name" value="Sulfatase"/>
    <property type="match status" value="1"/>
</dbReference>
<evidence type="ECO:0000259" key="5">
    <source>
        <dbReference type="Pfam" id="PF00884"/>
    </source>
</evidence>
<evidence type="ECO:0000256" key="3">
    <source>
        <dbReference type="ARBA" id="ARBA00022801"/>
    </source>
</evidence>
<dbReference type="Proteomes" id="UP001374803">
    <property type="component" value="Chromosome"/>
</dbReference>
<dbReference type="RefSeq" id="WP_394832281.1">
    <property type="nucleotide sequence ID" value="NZ_CP089929.1"/>
</dbReference>
<name>A0ABZ2L227_9BACT</name>
<organism evidence="6 7">
    <name type="scientific">Pendulispora rubella</name>
    <dbReference type="NCBI Taxonomy" id="2741070"/>
    <lineage>
        <taxon>Bacteria</taxon>
        <taxon>Pseudomonadati</taxon>
        <taxon>Myxococcota</taxon>
        <taxon>Myxococcia</taxon>
        <taxon>Myxococcales</taxon>
        <taxon>Sorangiineae</taxon>
        <taxon>Pendulisporaceae</taxon>
        <taxon>Pendulispora</taxon>
    </lineage>
</organism>
<evidence type="ECO:0000256" key="4">
    <source>
        <dbReference type="ARBA" id="ARBA00022837"/>
    </source>
</evidence>
<evidence type="ECO:0000313" key="7">
    <source>
        <dbReference type="Proteomes" id="UP001374803"/>
    </source>
</evidence>
<reference evidence="6" key="1">
    <citation type="submission" date="2021-12" db="EMBL/GenBank/DDBJ databases">
        <title>Discovery of the Pendulisporaceae a myxobacterial family with distinct sporulation behavior and unique specialized metabolism.</title>
        <authorList>
            <person name="Garcia R."/>
            <person name="Popoff A."/>
            <person name="Bader C.D."/>
            <person name="Loehr J."/>
            <person name="Walesch S."/>
            <person name="Walt C."/>
            <person name="Boldt J."/>
            <person name="Bunk B."/>
            <person name="Haeckl F.J.F.P.J."/>
            <person name="Gunesch A.P."/>
            <person name="Birkelbach J."/>
            <person name="Nuebel U."/>
            <person name="Pietschmann T."/>
            <person name="Bach T."/>
            <person name="Mueller R."/>
        </authorList>
    </citation>
    <scope>NUCLEOTIDE SEQUENCE</scope>
    <source>
        <strain evidence="6">MSr11367</strain>
    </source>
</reference>
<dbReference type="PROSITE" id="PS00149">
    <property type="entry name" value="SULFATASE_2"/>
    <property type="match status" value="1"/>
</dbReference>
<dbReference type="InterPro" id="IPR017850">
    <property type="entry name" value="Alkaline_phosphatase_core_sf"/>
</dbReference>
<dbReference type="Gene3D" id="3.30.1120.10">
    <property type="match status" value="1"/>
</dbReference>
<dbReference type="InterPro" id="IPR050738">
    <property type="entry name" value="Sulfatase"/>
</dbReference>
<protein>
    <submittedName>
        <fullName evidence="6">Arylsulfatase</fullName>
    </submittedName>
</protein>
<sequence>MILADDLGYSDIGALGGEISTPNLDALAATGRILTDYYAAATCSPTRSELLSGTDHHLAGLGSMAEVLLPSQRGKPGYEGYLNERSLSIAKLLQDGGYHTYMAGKWHLGLEEDQSPKARGFESSFALLGGGGSHFAPVPGKPMPYDDVKYRENGTLTTVPADFFSTTFYTDKLISYIDEHAGDGKPFFAYAAYTAPHWPLQAPPDMIDRYRGRYDGGFEPARLKRIARLKQLGVVPVAFEPNPPLPSTAENPRWDALTEEQKMFSARTMEVYAAMVEHLDANIGRLLQHLRDIGEYDDTFVFFQSDNGAEGSAFTFPNGPNADNSHENIGRPLSNINYGARWAEVSAAPYRLWKGHSTEGGVRVPAIAHLPRRIGCRAAFRGLSRTLDLAPTFLQMANIPNPGSRYDGKEVNPITGFSMLNGLRGNATRVRPAGSVLADELFGDRYVRRDQWKLTWVEAPAGSGGWQLFNLATDGAEAHDKAAEEPVIFQELQAEWRKYKRAKGVIPGGTGAP</sequence>
<dbReference type="SUPFAM" id="SSF53649">
    <property type="entry name" value="Alkaline phosphatase-like"/>
    <property type="match status" value="1"/>
</dbReference>
<keyword evidence="2" id="KW-0479">Metal-binding</keyword>
<keyword evidence="3" id="KW-0378">Hydrolase</keyword>
<dbReference type="InterPro" id="IPR000917">
    <property type="entry name" value="Sulfatase_N"/>
</dbReference>
<comment type="similarity">
    <text evidence="1">Belongs to the sulfatase family.</text>
</comment>
<gene>
    <name evidence="6" type="ORF">LVJ94_37765</name>
</gene>
<keyword evidence="7" id="KW-1185">Reference proteome</keyword>
<proteinExistence type="inferred from homology"/>
<dbReference type="EMBL" id="CP089983">
    <property type="protein sequence ID" value="WXB02652.1"/>
    <property type="molecule type" value="Genomic_DNA"/>
</dbReference>
<dbReference type="PANTHER" id="PTHR42693:SF33">
    <property type="entry name" value="ARYLSULFATASE"/>
    <property type="match status" value="1"/>
</dbReference>
<evidence type="ECO:0000256" key="2">
    <source>
        <dbReference type="ARBA" id="ARBA00022723"/>
    </source>
</evidence>